<reference evidence="5" key="2">
    <citation type="submission" date="2025-08" db="UniProtKB">
        <authorList>
            <consortium name="Ensembl"/>
        </authorList>
    </citation>
    <scope>IDENTIFICATION</scope>
</reference>
<dbReference type="AlphaFoldDB" id="A0A3P9AUB3"/>
<dbReference type="GO" id="GO:0005886">
    <property type="term" value="C:plasma membrane"/>
    <property type="evidence" value="ECO:0007669"/>
    <property type="project" value="TreeGrafter"/>
</dbReference>
<dbReference type="Pfam" id="PF08266">
    <property type="entry name" value="Cadherin_2"/>
    <property type="match status" value="1"/>
</dbReference>
<dbReference type="InterPro" id="IPR050174">
    <property type="entry name" value="Protocadherin/Cadherin-CA"/>
</dbReference>
<dbReference type="SUPFAM" id="SSF49313">
    <property type="entry name" value="Cadherin-like"/>
    <property type="match status" value="1"/>
</dbReference>
<dbReference type="GO" id="GO:0005509">
    <property type="term" value="F:calcium ion binding"/>
    <property type="evidence" value="ECO:0007669"/>
    <property type="project" value="InterPro"/>
</dbReference>
<sequence>LSIYPLHIPKTHPAVIYLFFVLLDFYSETASGQLSYSISEEVNRGTSVGNIAKDLNLDVHELEPRMFQIVSGSKRKYFEVNTKTGVLYVNERIDREKLCGKAVRCNTWGFGASNCLVGFGTRQSST</sequence>
<keyword evidence="6" id="KW-1185">Reference proteome</keyword>
<keyword evidence="2" id="KW-0472">Membrane</keyword>
<evidence type="ECO:0000313" key="6">
    <source>
        <dbReference type="Proteomes" id="UP000265160"/>
    </source>
</evidence>
<dbReference type="Proteomes" id="UP000265160">
    <property type="component" value="LG2"/>
</dbReference>
<reference evidence="5" key="3">
    <citation type="submission" date="2025-09" db="UniProtKB">
        <authorList>
            <consortium name="Ensembl"/>
        </authorList>
    </citation>
    <scope>IDENTIFICATION</scope>
</reference>
<proteinExistence type="predicted"/>
<evidence type="ECO:0000256" key="3">
    <source>
        <dbReference type="ARBA" id="ARBA00023180"/>
    </source>
</evidence>
<dbReference type="InterPro" id="IPR015919">
    <property type="entry name" value="Cadherin-like_sf"/>
</dbReference>
<evidence type="ECO:0000313" key="5">
    <source>
        <dbReference type="Ensembl" id="ENSMZEP00005001305.1"/>
    </source>
</evidence>
<name>A0A3P9AUB3_9CICH</name>
<protein>
    <recommendedName>
        <fullName evidence="4">Cadherin N-terminal domain-containing protein</fullName>
    </recommendedName>
</protein>
<accession>A0A3P9AUB3</accession>
<dbReference type="InterPro" id="IPR013164">
    <property type="entry name" value="Cadherin_N"/>
</dbReference>
<feature type="domain" description="Cadherin N-terminal" evidence="4">
    <location>
        <begin position="33"/>
        <end position="106"/>
    </location>
</feature>
<dbReference type="GO" id="GO:0007155">
    <property type="term" value="P:cell adhesion"/>
    <property type="evidence" value="ECO:0007669"/>
    <property type="project" value="TreeGrafter"/>
</dbReference>
<keyword evidence="3" id="KW-0325">Glycoprotein</keyword>
<dbReference type="Gene3D" id="2.60.40.60">
    <property type="entry name" value="Cadherins"/>
    <property type="match status" value="1"/>
</dbReference>
<dbReference type="FunFam" id="2.60.40.60:FF:000006">
    <property type="entry name" value="Protocadherin alpha 2"/>
    <property type="match status" value="1"/>
</dbReference>
<dbReference type="PANTHER" id="PTHR24028">
    <property type="entry name" value="CADHERIN-87A"/>
    <property type="match status" value="1"/>
</dbReference>
<dbReference type="PANTHER" id="PTHR24028:SF287">
    <property type="entry name" value="CADHERIN-RELATED NEURONAL RECEPTOR VARIABLE 1-RELATED"/>
    <property type="match status" value="1"/>
</dbReference>
<dbReference type="Ensembl" id="ENSMZET00005001395.1">
    <property type="protein sequence ID" value="ENSMZEP00005001305.1"/>
    <property type="gene ID" value="ENSMZEG00005001087.1"/>
</dbReference>
<dbReference type="CDD" id="cd11304">
    <property type="entry name" value="Cadherin_repeat"/>
    <property type="match status" value="1"/>
</dbReference>
<organism evidence="5 6">
    <name type="scientific">Maylandia zebra</name>
    <name type="common">zebra mbuna</name>
    <dbReference type="NCBI Taxonomy" id="106582"/>
    <lineage>
        <taxon>Eukaryota</taxon>
        <taxon>Metazoa</taxon>
        <taxon>Chordata</taxon>
        <taxon>Craniata</taxon>
        <taxon>Vertebrata</taxon>
        <taxon>Euteleostomi</taxon>
        <taxon>Actinopterygii</taxon>
        <taxon>Neopterygii</taxon>
        <taxon>Teleostei</taxon>
        <taxon>Neoteleostei</taxon>
        <taxon>Acanthomorphata</taxon>
        <taxon>Ovalentaria</taxon>
        <taxon>Cichlomorphae</taxon>
        <taxon>Cichliformes</taxon>
        <taxon>Cichlidae</taxon>
        <taxon>African cichlids</taxon>
        <taxon>Pseudocrenilabrinae</taxon>
        <taxon>Haplochromini</taxon>
        <taxon>Maylandia</taxon>
        <taxon>Maylandia zebra complex</taxon>
    </lineage>
</organism>
<evidence type="ECO:0000259" key="4">
    <source>
        <dbReference type="Pfam" id="PF08266"/>
    </source>
</evidence>
<evidence type="ECO:0000256" key="1">
    <source>
        <dbReference type="ARBA" id="ARBA00004370"/>
    </source>
</evidence>
<dbReference type="GeneTree" id="ENSGT00940000164173"/>
<evidence type="ECO:0000256" key="2">
    <source>
        <dbReference type="ARBA" id="ARBA00023136"/>
    </source>
</evidence>
<reference evidence="5 6" key="1">
    <citation type="journal article" date="2014" name="Nature">
        <title>The genomic substrate for adaptive radiation in African cichlid fish.</title>
        <authorList>
            <person name="Brawand D."/>
            <person name="Wagner C.E."/>
            <person name="Li Y.I."/>
            <person name="Malinsky M."/>
            <person name="Keller I."/>
            <person name="Fan S."/>
            <person name="Simakov O."/>
            <person name="Ng A.Y."/>
            <person name="Lim Z.W."/>
            <person name="Bezault E."/>
            <person name="Turner-Maier J."/>
            <person name="Johnson J."/>
            <person name="Alcazar R."/>
            <person name="Noh H.J."/>
            <person name="Russell P."/>
            <person name="Aken B."/>
            <person name="Alfoldi J."/>
            <person name="Amemiya C."/>
            <person name="Azzouzi N."/>
            <person name="Baroiller J.F."/>
            <person name="Barloy-Hubler F."/>
            <person name="Berlin A."/>
            <person name="Bloomquist R."/>
            <person name="Carleton K.L."/>
            <person name="Conte M.A."/>
            <person name="D'Cotta H."/>
            <person name="Eshel O."/>
            <person name="Gaffney L."/>
            <person name="Galibert F."/>
            <person name="Gante H.F."/>
            <person name="Gnerre S."/>
            <person name="Greuter L."/>
            <person name="Guyon R."/>
            <person name="Haddad N.S."/>
            <person name="Haerty W."/>
            <person name="Harris R.M."/>
            <person name="Hofmann H.A."/>
            <person name="Hourlier T."/>
            <person name="Hulata G."/>
            <person name="Jaffe D.B."/>
            <person name="Lara M."/>
            <person name="Lee A.P."/>
            <person name="MacCallum I."/>
            <person name="Mwaiko S."/>
            <person name="Nikaido M."/>
            <person name="Nishihara H."/>
            <person name="Ozouf-Costaz C."/>
            <person name="Penman D.J."/>
            <person name="Przybylski D."/>
            <person name="Rakotomanga M."/>
            <person name="Renn S.C.P."/>
            <person name="Ribeiro F.J."/>
            <person name="Ron M."/>
            <person name="Salzburger W."/>
            <person name="Sanchez-Pulido L."/>
            <person name="Santos M.E."/>
            <person name="Searle S."/>
            <person name="Sharpe T."/>
            <person name="Swofford R."/>
            <person name="Tan F.J."/>
            <person name="Williams L."/>
            <person name="Young S."/>
            <person name="Yin S."/>
            <person name="Okada N."/>
            <person name="Kocher T.D."/>
            <person name="Miska E.A."/>
            <person name="Lander E.S."/>
            <person name="Venkatesh B."/>
            <person name="Fernald R.D."/>
            <person name="Meyer A."/>
            <person name="Ponting C.P."/>
            <person name="Streelman J.T."/>
            <person name="Lindblad-Toh K."/>
            <person name="Seehausen O."/>
            <person name="Di Palma F."/>
        </authorList>
    </citation>
    <scope>NUCLEOTIDE SEQUENCE</scope>
</reference>
<comment type="subcellular location">
    <subcellularLocation>
        <location evidence="1">Membrane</location>
    </subcellularLocation>
</comment>